<accession>A0AA38LZR0</accession>
<dbReference type="EMBL" id="JALNTZ010001275">
    <property type="protein sequence ID" value="KAJ3626902.1"/>
    <property type="molecule type" value="Genomic_DNA"/>
</dbReference>
<evidence type="ECO:0000313" key="2">
    <source>
        <dbReference type="Proteomes" id="UP001168821"/>
    </source>
</evidence>
<keyword evidence="2" id="KW-1185">Reference proteome</keyword>
<protein>
    <submittedName>
        <fullName evidence="1">Uncharacterized protein</fullName>
    </submittedName>
</protein>
<proteinExistence type="predicted"/>
<dbReference type="AlphaFoldDB" id="A0AA38LZR0"/>
<comment type="caution">
    <text evidence="1">The sequence shown here is derived from an EMBL/GenBank/DDBJ whole genome shotgun (WGS) entry which is preliminary data.</text>
</comment>
<gene>
    <name evidence="1" type="ORF">Zmor_004153</name>
</gene>
<organism evidence="1 2">
    <name type="scientific">Zophobas morio</name>
    <dbReference type="NCBI Taxonomy" id="2755281"/>
    <lineage>
        <taxon>Eukaryota</taxon>
        <taxon>Metazoa</taxon>
        <taxon>Ecdysozoa</taxon>
        <taxon>Arthropoda</taxon>
        <taxon>Hexapoda</taxon>
        <taxon>Insecta</taxon>
        <taxon>Pterygota</taxon>
        <taxon>Neoptera</taxon>
        <taxon>Endopterygota</taxon>
        <taxon>Coleoptera</taxon>
        <taxon>Polyphaga</taxon>
        <taxon>Cucujiformia</taxon>
        <taxon>Tenebrionidae</taxon>
        <taxon>Zophobas</taxon>
    </lineage>
</organism>
<sequence>MWPTLVEFLNTQGAKVPSTCNLRYGIHLLPSTDVDYRGIVALLGECSRQHYCYQLPEGKPVMIVLRGPYTLLPIVDFETALRGQRFHPPNCTAI</sequence>
<name>A0AA38LZR0_9CUCU</name>
<evidence type="ECO:0000313" key="1">
    <source>
        <dbReference type="EMBL" id="KAJ3626902.1"/>
    </source>
</evidence>
<dbReference type="Proteomes" id="UP001168821">
    <property type="component" value="Unassembled WGS sequence"/>
</dbReference>
<reference evidence="1" key="1">
    <citation type="journal article" date="2023" name="G3 (Bethesda)">
        <title>Whole genome assemblies of Zophobas morio and Tenebrio molitor.</title>
        <authorList>
            <person name="Kaur S."/>
            <person name="Stinson S.A."/>
            <person name="diCenzo G.C."/>
        </authorList>
    </citation>
    <scope>NUCLEOTIDE SEQUENCE</scope>
    <source>
        <strain evidence="1">QUZm001</strain>
    </source>
</reference>